<organism evidence="6 7">
    <name type="scientific">Peribacillus asahii</name>
    <dbReference type="NCBI Taxonomy" id="228899"/>
    <lineage>
        <taxon>Bacteria</taxon>
        <taxon>Bacillati</taxon>
        <taxon>Bacillota</taxon>
        <taxon>Bacilli</taxon>
        <taxon>Bacillales</taxon>
        <taxon>Bacillaceae</taxon>
        <taxon>Peribacillus</taxon>
    </lineage>
</organism>
<gene>
    <name evidence="6" type="ORF">D1953_16745</name>
</gene>
<dbReference type="PANTHER" id="PTHR22550">
    <property type="entry name" value="SPORE GERMINATION PROTEIN"/>
    <property type="match status" value="1"/>
</dbReference>
<feature type="transmembrane region" description="Helical" evidence="5">
    <location>
        <begin position="422"/>
        <end position="444"/>
    </location>
</feature>
<comment type="subcellular location">
    <subcellularLocation>
        <location evidence="4">Cell membrane</location>
    </subcellularLocation>
    <subcellularLocation>
        <location evidence="1">Membrane</location>
        <topology evidence="1">Multi-pass membrane protein</topology>
    </subcellularLocation>
</comment>
<dbReference type="InterPro" id="IPR004995">
    <property type="entry name" value="Spore_Ger"/>
</dbReference>
<feature type="transmembrane region" description="Helical" evidence="5">
    <location>
        <begin position="288"/>
        <end position="315"/>
    </location>
</feature>
<evidence type="ECO:0000256" key="2">
    <source>
        <dbReference type="ARBA" id="ARBA00005278"/>
    </source>
</evidence>
<evidence type="ECO:0000313" key="7">
    <source>
        <dbReference type="Proteomes" id="UP000266016"/>
    </source>
</evidence>
<proteinExistence type="inferred from homology"/>
<keyword evidence="5" id="KW-0812">Transmembrane</keyword>
<reference evidence="6 7" key="1">
    <citation type="submission" date="2018-08" db="EMBL/GenBank/DDBJ databases">
        <title>Bacillus jemisoniae sp. nov., Bacillus chryseoplanitiae sp. nov., Bacillus resnikiae sp. nov., and Bacillus frankliniae sp. nov., isolated from Viking spacecraft and associated surfaces.</title>
        <authorList>
            <person name="Seuylemezian A."/>
            <person name="Vaishampayan P."/>
        </authorList>
    </citation>
    <scope>NUCLEOTIDE SEQUENCE [LARGE SCALE GENOMIC DNA]</scope>
    <source>
        <strain evidence="6 7">MA001</strain>
    </source>
</reference>
<keyword evidence="7" id="KW-1185">Reference proteome</keyword>
<comment type="caution">
    <text evidence="6">The sequence shown here is derived from an EMBL/GenBank/DDBJ whole genome shotgun (WGS) entry which is preliminary data.</text>
</comment>
<dbReference type="GO" id="GO:0009847">
    <property type="term" value="P:spore germination"/>
    <property type="evidence" value="ECO:0007669"/>
    <property type="project" value="UniProtKB-UniRule"/>
</dbReference>
<protein>
    <submittedName>
        <fullName evidence="6">Spore germination protein</fullName>
    </submittedName>
</protein>
<evidence type="ECO:0000313" key="6">
    <source>
        <dbReference type="EMBL" id="RID82985.1"/>
    </source>
</evidence>
<dbReference type="RefSeq" id="WP_119118310.1">
    <property type="nucleotide sequence ID" value="NZ_CP085714.1"/>
</dbReference>
<dbReference type="AlphaFoldDB" id="A0A398AZH7"/>
<dbReference type="GO" id="GO:0005886">
    <property type="term" value="C:plasma membrane"/>
    <property type="evidence" value="ECO:0007669"/>
    <property type="project" value="UniProtKB-SubCell"/>
</dbReference>
<feature type="transmembrane region" description="Helical" evidence="5">
    <location>
        <begin position="392"/>
        <end position="410"/>
    </location>
</feature>
<evidence type="ECO:0000256" key="4">
    <source>
        <dbReference type="PIRNR" id="PIRNR005690"/>
    </source>
</evidence>
<dbReference type="EMBL" id="QWVS01000038">
    <property type="protein sequence ID" value="RID82985.1"/>
    <property type="molecule type" value="Genomic_DNA"/>
</dbReference>
<dbReference type="InterPro" id="IPR050768">
    <property type="entry name" value="UPF0353/GerABKA_families"/>
</dbReference>
<dbReference type="PIRSF" id="PIRSF005690">
    <property type="entry name" value="GerBA"/>
    <property type="match status" value="1"/>
</dbReference>
<dbReference type="Proteomes" id="UP000266016">
    <property type="component" value="Unassembled WGS sequence"/>
</dbReference>
<evidence type="ECO:0000256" key="3">
    <source>
        <dbReference type="ARBA" id="ARBA00023136"/>
    </source>
</evidence>
<evidence type="ECO:0000256" key="1">
    <source>
        <dbReference type="ARBA" id="ARBA00004141"/>
    </source>
</evidence>
<name>A0A398AZH7_9BACI</name>
<dbReference type="Pfam" id="PF03323">
    <property type="entry name" value="GerA"/>
    <property type="match status" value="1"/>
</dbReference>
<dbReference type="PANTHER" id="PTHR22550:SF5">
    <property type="entry name" value="LEUCINE ZIPPER PROTEIN 4"/>
    <property type="match status" value="1"/>
</dbReference>
<accession>A0A398AZH7</accession>
<keyword evidence="5" id="KW-1133">Transmembrane helix</keyword>
<keyword evidence="3 4" id="KW-0472">Membrane</keyword>
<feature type="transmembrane region" description="Helical" evidence="5">
    <location>
        <begin position="249"/>
        <end position="268"/>
    </location>
</feature>
<evidence type="ECO:0000256" key="5">
    <source>
        <dbReference type="SAM" id="Phobius"/>
    </source>
</evidence>
<sequence>MSFKQRFFKKKIEKQAIGPQDINHLFTKAKKSSDFRQLSLINKTGHFILSYYNTLIDLEQFQCKVLYAFQEPSFNIGHIKNIEDIRNTIPIEDILITDNIEVIESKFLKGYAILQMKENDYKCALINLANDKVGLREQNNVENEFSVIGPQIGFVENVDINIHLLRQQISTPNLIIQDIHIGSMSHTKVIIAYIEGITNEQHIQTMTQRLQNIDFDVVFDSSQLHQIITDNSLTPFPLLLSTERIDRTVFALISGQVAVFSNGSAYAVTGPSTLLDFFVSPEDYYLPWIIASFFRLIRIFSVFFSVFATSIYIAVLTYHYEMIPRVLLGPLIFSRNNVPFTPLLEVLFLELTIELLREAGARLPTKVGQTLGIVGGIVIGQASVEAALTSNVLLIIVALSALASFTTPIYKMSNTIRFLRFPLIILASIWGGLGIVLGISFLIVHLTRLESLGTPYTVPLYPFRRKDFADSIIRSSYNATSKRPSYLRPRSLWRYHPSDQIKKKNDFDD</sequence>
<comment type="similarity">
    <text evidence="2 4">Belongs to the GerABKA family.</text>
</comment>